<sequence>MLVTKVIAARIGDVGRLWRQGKPRYCYLNFRSSTRSSRSILG</sequence>
<organism evidence="1">
    <name type="scientific">Arundo donax</name>
    <name type="common">Giant reed</name>
    <name type="synonym">Donax arundinaceus</name>
    <dbReference type="NCBI Taxonomy" id="35708"/>
    <lineage>
        <taxon>Eukaryota</taxon>
        <taxon>Viridiplantae</taxon>
        <taxon>Streptophyta</taxon>
        <taxon>Embryophyta</taxon>
        <taxon>Tracheophyta</taxon>
        <taxon>Spermatophyta</taxon>
        <taxon>Magnoliopsida</taxon>
        <taxon>Liliopsida</taxon>
        <taxon>Poales</taxon>
        <taxon>Poaceae</taxon>
        <taxon>PACMAD clade</taxon>
        <taxon>Arundinoideae</taxon>
        <taxon>Arundineae</taxon>
        <taxon>Arundo</taxon>
    </lineage>
</organism>
<proteinExistence type="predicted"/>
<dbReference type="EMBL" id="GBRH01222828">
    <property type="protein sequence ID" value="JAD75067.1"/>
    <property type="molecule type" value="Transcribed_RNA"/>
</dbReference>
<dbReference type="AlphaFoldDB" id="A0A0A9CUA7"/>
<name>A0A0A9CUA7_ARUDO</name>
<evidence type="ECO:0000313" key="1">
    <source>
        <dbReference type="EMBL" id="JAD75067.1"/>
    </source>
</evidence>
<accession>A0A0A9CUA7</accession>
<reference evidence="1" key="2">
    <citation type="journal article" date="2015" name="Data Brief">
        <title>Shoot transcriptome of the giant reed, Arundo donax.</title>
        <authorList>
            <person name="Barrero R.A."/>
            <person name="Guerrero F.D."/>
            <person name="Moolhuijzen P."/>
            <person name="Goolsby J.A."/>
            <person name="Tidwell J."/>
            <person name="Bellgard S.E."/>
            <person name="Bellgard M.I."/>
        </authorList>
    </citation>
    <scope>NUCLEOTIDE SEQUENCE</scope>
    <source>
        <tissue evidence="1">Shoot tissue taken approximately 20 cm above the soil surface</tissue>
    </source>
</reference>
<reference evidence="1" key="1">
    <citation type="submission" date="2014-09" db="EMBL/GenBank/DDBJ databases">
        <authorList>
            <person name="Magalhaes I.L.F."/>
            <person name="Oliveira U."/>
            <person name="Santos F.R."/>
            <person name="Vidigal T.H.D.A."/>
            <person name="Brescovit A.D."/>
            <person name="Santos A.J."/>
        </authorList>
    </citation>
    <scope>NUCLEOTIDE SEQUENCE</scope>
    <source>
        <tissue evidence="1">Shoot tissue taken approximately 20 cm above the soil surface</tissue>
    </source>
</reference>
<protein>
    <submittedName>
        <fullName evidence="1">Uncharacterized protein</fullName>
    </submittedName>
</protein>